<dbReference type="Proteomes" id="UP000005239">
    <property type="component" value="Unassembled WGS sequence"/>
</dbReference>
<dbReference type="PANTHER" id="PTHR24418">
    <property type="entry name" value="TYROSINE-PROTEIN KINASE"/>
    <property type="match status" value="1"/>
</dbReference>
<dbReference type="InterPro" id="IPR001245">
    <property type="entry name" value="Ser-Thr/Tyr_kinase_cat_dom"/>
</dbReference>
<dbReference type="SMART" id="SM00219">
    <property type="entry name" value="TyrKc"/>
    <property type="match status" value="1"/>
</dbReference>
<dbReference type="GO" id="GO:0005524">
    <property type="term" value="F:ATP binding"/>
    <property type="evidence" value="ECO:0007669"/>
    <property type="project" value="UniProtKB-UniRule"/>
</dbReference>
<dbReference type="InterPro" id="IPR020635">
    <property type="entry name" value="Tyr_kinase_cat_dom"/>
</dbReference>
<dbReference type="PRINTS" id="PR00109">
    <property type="entry name" value="TYRKINASE"/>
</dbReference>
<dbReference type="GO" id="GO:0030154">
    <property type="term" value="P:cell differentiation"/>
    <property type="evidence" value="ECO:0000318"/>
    <property type="project" value="GO_Central"/>
</dbReference>
<keyword evidence="1" id="KW-0547">Nucleotide-binding</keyword>
<sequence>MTEDGEKKVAVKMSMKRGDKGIIEKMDLEVEEMECYHGMLLEEEIKGILPQQGDFIIRTKLKKFGPKRHYQMGMFTFFHKGAKVMFLNPIAKQAWELRGDSVELVKKLGEGAFGEVHSGKLKLKMGRFMNVAIKVIKKTANNEAATAELQKEGSLMRKFNHPNVVRTFGMVIEKDSIMIVMELVNGGGLNDYVNKNKVSVEEKGSFALDIANGLAYIHSLNCIHRDIACRNRLIDVGKKQAKVSDFGLTRQTESYKIQPNDRIPIRWLAPEVLKSFEYNRAADIYAFGILVWEIFANGAIPYDTMNNAQIKEGVQKDEFRPRFPADTPTDVIETIGMCWIGDPKKRIQLDQVKNYLSRYKKMGSENETETQGAPNPEEPIETIGVKEGSGEKRGATIEKKKDSAEKKNQSGEKKIQSGEKKGEGPVKKIGVSNKRKSRRRVGLSKEGSKETICEVVVSNKKRVAKRRGKSKIAELEGTGEVFLRVSRLKREEEEDNEWVRVLSPSFPLYEPLGCYYLLSLQEGAIVEELELRIDLQDKSYGASVRLKGEVKTRGRVQLYNEMDPSQVILITVAVLIRILPLTPREYREATTQTFITKRIDRWVQTEMEREHVSIATSPIREERKEGDNEEERRREVADIVEKTIKRRLLVDDLASIDNRSKNLSEEVIEMRRSLRLLEKEERSRREKGEDPPKESTTVPLTPPDSPSTPSSSSSSESTTSSSSSSSNNDSKSPSSTTSSSSTSSSSSSSQESVIPNISPTSEYINNLRERLIAERRVC</sequence>
<dbReference type="GO" id="GO:0004715">
    <property type="term" value="F:non-membrane spanning protein tyrosine kinase activity"/>
    <property type="evidence" value="ECO:0000318"/>
    <property type="project" value="GO_Central"/>
</dbReference>
<feature type="region of interest" description="Disordered" evidence="3">
    <location>
        <begin position="363"/>
        <end position="445"/>
    </location>
</feature>
<feature type="region of interest" description="Disordered" evidence="3">
    <location>
        <begin position="679"/>
        <end position="762"/>
    </location>
</feature>
<dbReference type="EnsemblMetazoa" id="PPA25542.1">
    <property type="protein sequence ID" value="PPA25542.1"/>
    <property type="gene ID" value="WBGene00115096"/>
</dbReference>
<gene>
    <name evidence="4" type="primary">WBGene00115096</name>
</gene>
<feature type="compositionally biased region" description="Basic and acidic residues" evidence="3">
    <location>
        <begin position="388"/>
        <end position="426"/>
    </location>
</feature>
<dbReference type="GO" id="GO:0005886">
    <property type="term" value="C:plasma membrane"/>
    <property type="evidence" value="ECO:0000318"/>
    <property type="project" value="GO_Central"/>
</dbReference>
<accession>A0A2A6B490</accession>
<feature type="compositionally biased region" description="Basic and acidic residues" evidence="3">
    <location>
        <begin position="679"/>
        <end position="693"/>
    </location>
</feature>
<feature type="region of interest" description="Disordered" evidence="3">
    <location>
        <begin position="614"/>
        <end position="634"/>
    </location>
</feature>
<dbReference type="InterPro" id="IPR000719">
    <property type="entry name" value="Prot_kinase_dom"/>
</dbReference>
<dbReference type="PROSITE" id="PS00107">
    <property type="entry name" value="PROTEIN_KINASE_ATP"/>
    <property type="match status" value="1"/>
</dbReference>
<dbReference type="Gene3D" id="3.30.200.20">
    <property type="entry name" value="Phosphorylase Kinase, domain 1"/>
    <property type="match status" value="1"/>
</dbReference>
<dbReference type="InterPro" id="IPR017441">
    <property type="entry name" value="Protein_kinase_ATP_BS"/>
</dbReference>
<dbReference type="GO" id="GO:0007169">
    <property type="term" value="P:cell surface receptor protein tyrosine kinase signaling pathway"/>
    <property type="evidence" value="ECO:0000318"/>
    <property type="project" value="GO_Central"/>
</dbReference>
<dbReference type="Pfam" id="PF07714">
    <property type="entry name" value="PK_Tyr_Ser-Thr"/>
    <property type="match status" value="1"/>
</dbReference>
<dbReference type="PROSITE" id="PS50011">
    <property type="entry name" value="PROTEIN_KINASE_DOM"/>
    <property type="match status" value="1"/>
</dbReference>
<evidence type="ECO:0000313" key="4">
    <source>
        <dbReference type="EnsemblMetazoa" id="PPA25542.1"/>
    </source>
</evidence>
<organism evidence="4 5">
    <name type="scientific">Pristionchus pacificus</name>
    <name type="common">Parasitic nematode worm</name>
    <dbReference type="NCBI Taxonomy" id="54126"/>
    <lineage>
        <taxon>Eukaryota</taxon>
        <taxon>Metazoa</taxon>
        <taxon>Ecdysozoa</taxon>
        <taxon>Nematoda</taxon>
        <taxon>Chromadorea</taxon>
        <taxon>Rhabditida</taxon>
        <taxon>Rhabditina</taxon>
        <taxon>Diplogasteromorpha</taxon>
        <taxon>Diplogasteroidea</taxon>
        <taxon>Neodiplogasteridae</taxon>
        <taxon>Pristionchus</taxon>
    </lineage>
</organism>
<feature type="compositionally biased region" description="Polar residues" evidence="3">
    <location>
        <begin position="750"/>
        <end position="762"/>
    </location>
</feature>
<feature type="compositionally biased region" description="Basic residues" evidence="3">
    <location>
        <begin position="433"/>
        <end position="442"/>
    </location>
</feature>
<feature type="compositionally biased region" description="Basic and acidic residues" evidence="3">
    <location>
        <begin position="619"/>
        <end position="634"/>
    </location>
</feature>
<dbReference type="InterPro" id="IPR011009">
    <property type="entry name" value="Kinase-like_dom_sf"/>
</dbReference>
<dbReference type="InterPro" id="IPR050198">
    <property type="entry name" value="Non-receptor_tyrosine_kinases"/>
</dbReference>
<keyword evidence="5" id="KW-1185">Reference proteome</keyword>
<feature type="compositionally biased region" description="Low complexity" evidence="3">
    <location>
        <begin position="707"/>
        <end position="749"/>
    </location>
</feature>
<dbReference type="FunFam" id="3.30.200.20:FF:001512">
    <property type="entry name" value="Tyrosine-protein kinase"/>
    <property type="match status" value="1"/>
</dbReference>
<name>A0A2A6B490_PRIPA</name>
<dbReference type="AlphaFoldDB" id="A0A2A6B490"/>
<dbReference type="CDD" id="cd00192">
    <property type="entry name" value="PTKc"/>
    <property type="match status" value="1"/>
</dbReference>
<dbReference type="Gene3D" id="1.10.510.10">
    <property type="entry name" value="Transferase(Phosphotransferase) domain 1"/>
    <property type="match status" value="1"/>
</dbReference>
<evidence type="ECO:0000256" key="2">
    <source>
        <dbReference type="ARBA" id="ARBA00022840"/>
    </source>
</evidence>
<evidence type="ECO:0000313" key="5">
    <source>
        <dbReference type="Proteomes" id="UP000005239"/>
    </source>
</evidence>
<proteinExistence type="predicted"/>
<dbReference type="GO" id="GO:0005102">
    <property type="term" value="F:signaling receptor binding"/>
    <property type="evidence" value="ECO:0000318"/>
    <property type="project" value="GO_Central"/>
</dbReference>
<evidence type="ECO:0000256" key="3">
    <source>
        <dbReference type="SAM" id="MobiDB-lite"/>
    </source>
</evidence>
<reference evidence="5" key="1">
    <citation type="journal article" date="2008" name="Nat. Genet.">
        <title>The Pristionchus pacificus genome provides a unique perspective on nematode lifestyle and parasitism.</title>
        <authorList>
            <person name="Dieterich C."/>
            <person name="Clifton S.W."/>
            <person name="Schuster L.N."/>
            <person name="Chinwalla A."/>
            <person name="Delehaunty K."/>
            <person name="Dinkelacker I."/>
            <person name="Fulton L."/>
            <person name="Fulton R."/>
            <person name="Godfrey J."/>
            <person name="Minx P."/>
            <person name="Mitreva M."/>
            <person name="Roeseler W."/>
            <person name="Tian H."/>
            <person name="Witte H."/>
            <person name="Yang S.P."/>
            <person name="Wilson R.K."/>
            <person name="Sommer R.J."/>
        </authorList>
    </citation>
    <scope>NUCLEOTIDE SEQUENCE [LARGE SCALE GENOMIC DNA]</scope>
    <source>
        <strain evidence="5">PS312</strain>
    </source>
</reference>
<dbReference type="SUPFAM" id="SSF56112">
    <property type="entry name" value="Protein kinase-like (PK-like)"/>
    <property type="match status" value="1"/>
</dbReference>
<keyword evidence="2" id="KW-0067">ATP-binding</keyword>
<protein>
    <submittedName>
        <fullName evidence="4">Protein kinase domain-containing protein</fullName>
    </submittedName>
</protein>
<evidence type="ECO:0000256" key="1">
    <source>
        <dbReference type="ARBA" id="ARBA00022741"/>
    </source>
</evidence>
<reference evidence="4" key="2">
    <citation type="submission" date="2022-06" db="UniProtKB">
        <authorList>
            <consortium name="EnsemblMetazoa"/>
        </authorList>
    </citation>
    <scope>IDENTIFICATION</scope>
    <source>
        <strain evidence="4">PS312</strain>
    </source>
</reference>
<accession>A0A8R1UHB8</accession>